<dbReference type="PROSITE" id="PS50404">
    <property type="entry name" value="GST_NTER"/>
    <property type="match status" value="1"/>
</dbReference>
<dbReference type="Gene3D" id="1.20.1050.10">
    <property type="match status" value="1"/>
</dbReference>
<protein>
    <submittedName>
        <fullName evidence="2">Glutathione S-transferase</fullName>
    </submittedName>
</protein>
<reference evidence="2 3" key="1">
    <citation type="submission" date="2016-10" db="EMBL/GenBank/DDBJ databases">
        <authorList>
            <person name="de Groot N.N."/>
        </authorList>
    </citation>
    <scope>NUCLEOTIDE SEQUENCE [LARGE SCALE GENOMIC DNA]</scope>
    <source>
        <strain evidence="2 3">DSM 15283</strain>
    </source>
</reference>
<dbReference type="EMBL" id="FOTQ01000001">
    <property type="protein sequence ID" value="SFL73118.1"/>
    <property type="molecule type" value="Genomic_DNA"/>
</dbReference>
<dbReference type="PANTHER" id="PTHR43968:SF6">
    <property type="entry name" value="GLUTATHIONE S-TRANSFERASE OMEGA"/>
    <property type="match status" value="1"/>
</dbReference>
<dbReference type="PANTHER" id="PTHR43968">
    <property type="match status" value="1"/>
</dbReference>
<dbReference type="STRING" id="254406.SAMN04488042_1011292"/>
<dbReference type="GO" id="GO:0005737">
    <property type="term" value="C:cytoplasm"/>
    <property type="evidence" value="ECO:0007669"/>
    <property type="project" value="TreeGrafter"/>
</dbReference>
<dbReference type="InterPro" id="IPR004045">
    <property type="entry name" value="Glutathione_S-Trfase_N"/>
</dbReference>
<evidence type="ECO:0000259" key="1">
    <source>
        <dbReference type="PROSITE" id="PS50404"/>
    </source>
</evidence>
<dbReference type="InterPro" id="IPR036282">
    <property type="entry name" value="Glutathione-S-Trfase_C_sf"/>
</dbReference>
<dbReference type="InterPro" id="IPR036249">
    <property type="entry name" value="Thioredoxin-like_sf"/>
</dbReference>
<keyword evidence="3" id="KW-1185">Reference proteome</keyword>
<evidence type="ECO:0000313" key="3">
    <source>
        <dbReference type="Proteomes" id="UP000199144"/>
    </source>
</evidence>
<dbReference type="Pfam" id="PF13410">
    <property type="entry name" value="GST_C_2"/>
    <property type="match status" value="1"/>
</dbReference>
<dbReference type="GO" id="GO:0016740">
    <property type="term" value="F:transferase activity"/>
    <property type="evidence" value="ECO:0007669"/>
    <property type="project" value="UniProtKB-KW"/>
</dbReference>
<accession>A0A1I4K2Z1</accession>
<dbReference type="SUPFAM" id="SSF52833">
    <property type="entry name" value="Thioredoxin-like"/>
    <property type="match status" value="1"/>
</dbReference>
<dbReference type="Gene3D" id="3.40.30.10">
    <property type="entry name" value="Glutaredoxin"/>
    <property type="match status" value="1"/>
</dbReference>
<dbReference type="Proteomes" id="UP000199144">
    <property type="component" value="Unassembled WGS sequence"/>
</dbReference>
<proteinExistence type="predicted"/>
<feature type="domain" description="GST N-terminal" evidence="1">
    <location>
        <begin position="9"/>
        <end position="87"/>
    </location>
</feature>
<organism evidence="2 3">
    <name type="scientific">Shimia aestuarii</name>
    <dbReference type="NCBI Taxonomy" id="254406"/>
    <lineage>
        <taxon>Bacteria</taxon>
        <taxon>Pseudomonadati</taxon>
        <taxon>Pseudomonadota</taxon>
        <taxon>Alphaproteobacteria</taxon>
        <taxon>Rhodobacterales</taxon>
        <taxon>Roseobacteraceae</taxon>
    </lineage>
</organism>
<dbReference type="Pfam" id="PF13417">
    <property type="entry name" value="GST_N_3"/>
    <property type="match status" value="1"/>
</dbReference>
<evidence type="ECO:0000313" key="2">
    <source>
        <dbReference type="EMBL" id="SFL73118.1"/>
    </source>
</evidence>
<dbReference type="CDD" id="cd03196">
    <property type="entry name" value="GST_C_5"/>
    <property type="match status" value="1"/>
</dbReference>
<gene>
    <name evidence="2" type="ORF">SAMN04488042_1011292</name>
</gene>
<keyword evidence="2" id="KW-0808">Transferase</keyword>
<name>A0A1I4K2Z1_9RHOB</name>
<dbReference type="SUPFAM" id="SSF47616">
    <property type="entry name" value="GST C-terminal domain-like"/>
    <property type="match status" value="1"/>
</dbReference>
<dbReference type="InterPro" id="IPR050983">
    <property type="entry name" value="GST_Omega/HSP26"/>
</dbReference>
<dbReference type="AlphaFoldDB" id="A0A1I4K2Z1"/>
<sequence length="228" mass="25688">MKEEETIMADPVLYSFRRCPYAMRARLAVAISGVKVELREILLRDKAPEFLKTSPSATVPCLKAGDLVLDESLDIMIWALQQSDPQGWLSMPADGQDLIARADGPFKRVLDRTKYHTRYPDLDPEDQRAQAMTFLNDLNTRLEETPWLFGPIPTLSDMAILPFVRQFAFIDKPRFDAEAPPALGRWLNTFLASDLFAKIMPKPPVWKAGDPPTFISQEILAPQASGRA</sequence>